<proteinExistence type="predicted"/>
<dbReference type="RefSeq" id="WP_183010093.1">
    <property type="nucleotide sequence ID" value="NZ_JABEQP010000015.1"/>
</dbReference>
<dbReference type="AlphaFoldDB" id="A0A7W4PIS6"/>
<organism evidence="1 2">
    <name type="scientific">Gluconacetobacter dulcium</name>
    <dbReference type="NCBI Taxonomy" id="2729096"/>
    <lineage>
        <taxon>Bacteria</taxon>
        <taxon>Pseudomonadati</taxon>
        <taxon>Pseudomonadota</taxon>
        <taxon>Alphaproteobacteria</taxon>
        <taxon>Acetobacterales</taxon>
        <taxon>Acetobacteraceae</taxon>
        <taxon>Gluconacetobacter</taxon>
    </lineage>
</organism>
<dbReference type="Proteomes" id="UP000530320">
    <property type="component" value="Unassembled WGS sequence"/>
</dbReference>
<sequence>MKERKTTIPYTVKTILQLEGLISERDTLFFHPDRKSAVPVSLIELRWHIATEAWLALVQVTVDTGDYPLNEVLTVPIEKLTRHRR</sequence>
<protein>
    <submittedName>
        <fullName evidence="1">Uncharacterized protein</fullName>
    </submittedName>
</protein>
<name>A0A7W4PIS6_9PROT</name>
<reference evidence="1 2" key="1">
    <citation type="submission" date="2020-04" db="EMBL/GenBank/DDBJ databases">
        <title>Description of novel Gluconacetobacter.</title>
        <authorList>
            <person name="Sombolestani A."/>
        </authorList>
    </citation>
    <scope>NUCLEOTIDE SEQUENCE [LARGE SCALE GENOMIC DNA]</scope>
    <source>
        <strain evidence="1 2">LMG 22058</strain>
    </source>
</reference>
<comment type="caution">
    <text evidence="1">The sequence shown here is derived from an EMBL/GenBank/DDBJ whole genome shotgun (WGS) entry which is preliminary data.</text>
</comment>
<accession>A0A7W4PIS6</accession>
<evidence type="ECO:0000313" key="2">
    <source>
        <dbReference type="Proteomes" id="UP000530320"/>
    </source>
</evidence>
<gene>
    <name evidence="1" type="ORF">HLH44_16885</name>
</gene>
<dbReference type="EMBL" id="JABEQP010000015">
    <property type="protein sequence ID" value="MBB2199105.1"/>
    <property type="molecule type" value="Genomic_DNA"/>
</dbReference>
<evidence type="ECO:0000313" key="1">
    <source>
        <dbReference type="EMBL" id="MBB2199105.1"/>
    </source>
</evidence>